<evidence type="ECO:0000259" key="1">
    <source>
        <dbReference type="Pfam" id="PF00656"/>
    </source>
</evidence>
<dbReference type="GO" id="GO:0005737">
    <property type="term" value="C:cytoplasm"/>
    <property type="evidence" value="ECO:0007669"/>
    <property type="project" value="TreeGrafter"/>
</dbReference>
<comment type="caution">
    <text evidence="2">The sequence shown here is derived from an EMBL/GenBank/DDBJ whole genome shotgun (WGS) entry which is preliminary data.</text>
</comment>
<protein>
    <submittedName>
        <fullName evidence="2">Peptidase C14</fullName>
    </submittedName>
</protein>
<dbReference type="InterPro" id="IPR029030">
    <property type="entry name" value="Caspase-like_dom_sf"/>
</dbReference>
<proteinExistence type="predicted"/>
<dbReference type="Gene3D" id="3.40.50.1460">
    <property type="match status" value="1"/>
</dbReference>
<accession>A0A1V6LY99</accession>
<sequence>MSNRRALCVGINTFKNYPNATLNGCVNDANQMAGILKKYLGFSGTGIDITLLTDAQATKTAIMAELKSMVNGAKAGKYSYLVFSLSSHGSQAPDQNADEADHFDEVFCPHDLAEKNGQWDQAHIIIDDELHDLFAQVPDNVLIEAYLDTCHSGTGLKAIDLMPDRRPRYIAPPSMAGCEKVLSLMPRGLRRRLIEKSAKNVILWAACRDNQTSADAYINGAYHGAFTYYWAKETTGANNKISRKALLKMVNADLKSNHYTQVAQLECPATQREIFPK</sequence>
<dbReference type="SUPFAM" id="SSF52129">
    <property type="entry name" value="Caspase-like"/>
    <property type="match status" value="1"/>
</dbReference>
<gene>
    <name evidence="2" type="ORF">BIY37_10125</name>
</gene>
<dbReference type="GO" id="GO:0004197">
    <property type="term" value="F:cysteine-type endopeptidase activity"/>
    <property type="evidence" value="ECO:0007669"/>
    <property type="project" value="InterPro"/>
</dbReference>
<name>A0A1V6LY99_9BACT</name>
<feature type="domain" description="Peptidase C14 caspase" evidence="1">
    <location>
        <begin position="4"/>
        <end position="270"/>
    </location>
</feature>
<dbReference type="Pfam" id="PF00656">
    <property type="entry name" value="Peptidase_C14"/>
    <property type="match status" value="1"/>
</dbReference>
<keyword evidence="3" id="KW-1185">Reference proteome</keyword>
<dbReference type="PANTHER" id="PTHR48104:SF30">
    <property type="entry name" value="METACASPASE-1"/>
    <property type="match status" value="1"/>
</dbReference>
<dbReference type="InterPro" id="IPR011600">
    <property type="entry name" value="Pept_C14_caspase"/>
</dbReference>
<evidence type="ECO:0000313" key="2">
    <source>
        <dbReference type="EMBL" id="OQD45123.1"/>
    </source>
</evidence>
<reference evidence="2 3" key="1">
    <citation type="journal article" date="2016" name="Genome Announc.">
        <title>Draft Genome Sequence of the Anaerobic Ammonium-Oxidizing Bacterium 'Candidatus Brocadia sp. 40'.</title>
        <authorList>
            <person name="Ali M."/>
            <person name="Haroon M.F."/>
            <person name="Narita Y."/>
            <person name="Zhang L."/>
            <person name="Rangel Shaw D."/>
            <person name="Okabe S."/>
            <person name="Saikaly P.E."/>
        </authorList>
    </citation>
    <scope>NUCLEOTIDE SEQUENCE [LARGE SCALE GENOMIC DNA]</scope>
    <source>
        <strain evidence="2 3">40</strain>
    </source>
</reference>
<organism evidence="2 3">
    <name type="scientific">Candidatus Brocadia sapporoensis</name>
    <dbReference type="NCBI Taxonomy" id="392547"/>
    <lineage>
        <taxon>Bacteria</taxon>
        <taxon>Pseudomonadati</taxon>
        <taxon>Planctomycetota</taxon>
        <taxon>Candidatus Brocadiia</taxon>
        <taxon>Candidatus Brocadiales</taxon>
        <taxon>Candidatus Brocadiaceae</taxon>
        <taxon>Candidatus Brocadia</taxon>
    </lineage>
</organism>
<dbReference type="GO" id="GO:0006508">
    <property type="term" value="P:proteolysis"/>
    <property type="evidence" value="ECO:0007669"/>
    <property type="project" value="InterPro"/>
</dbReference>
<evidence type="ECO:0000313" key="3">
    <source>
        <dbReference type="Proteomes" id="UP000242219"/>
    </source>
</evidence>
<dbReference type="RefSeq" id="WP_070067710.1">
    <property type="nucleotide sequence ID" value="NZ_MJUW02000103.1"/>
</dbReference>
<dbReference type="InterPro" id="IPR050452">
    <property type="entry name" value="Metacaspase"/>
</dbReference>
<dbReference type="AlphaFoldDB" id="A0A1V6LY99"/>
<dbReference type="PANTHER" id="PTHR48104">
    <property type="entry name" value="METACASPASE-4"/>
    <property type="match status" value="1"/>
</dbReference>
<dbReference type="Proteomes" id="UP000242219">
    <property type="component" value="Unassembled WGS sequence"/>
</dbReference>
<dbReference type="EMBL" id="MJUW02000103">
    <property type="protein sequence ID" value="OQD45123.1"/>
    <property type="molecule type" value="Genomic_DNA"/>
</dbReference>